<accession>A0A4Y9Y3K6</accession>
<gene>
    <name evidence="2" type="ORF">EVG20_g9108</name>
</gene>
<name>A0A4Y9Y3K6_9AGAM</name>
<feature type="compositionally biased region" description="Low complexity" evidence="1">
    <location>
        <begin position="13"/>
        <end position="34"/>
    </location>
</feature>
<feature type="region of interest" description="Disordered" evidence="1">
    <location>
        <begin position="13"/>
        <end position="50"/>
    </location>
</feature>
<organism evidence="2 3">
    <name type="scientific">Dentipellis fragilis</name>
    <dbReference type="NCBI Taxonomy" id="205917"/>
    <lineage>
        <taxon>Eukaryota</taxon>
        <taxon>Fungi</taxon>
        <taxon>Dikarya</taxon>
        <taxon>Basidiomycota</taxon>
        <taxon>Agaricomycotina</taxon>
        <taxon>Agaricomycetes</taxon>
        <taxon>Russulales</taxon>
        <taxon>Hericiaceae</taxon>
        <taxon>Dentipellis</taxon>
    </lineage>
</organism>
<protein>
    <submittedName>
        <fullName evidence="2">Uncharacterized protein</fullName>
    </submittedName>
</protein>
<dbReference type="OrthoDB" id="10517545at2759"/>
<proteinExistence type="predicted"/>
<evidence type="ECO:0000256" key="1">
    <source>
        <dbReference type="SAM" id="MobiDB-lite"/>
    </source>
</evidence>
<evidence type="ECO:0000313" key="3">
    <source>
        <dbReference type="Proteomes" id="UP000298327"/>
    </source>
</evidence>
<reference evidence="2 3" key="1">
    <citation type="submission" date="2019-02" db="EMBL/GenBank/DDBJ databases">
        <title>Genome sequencing of the rare red list fungi Dentipellis fragilis.</title>
        <authorList>
            <person name="Buettner E."/>
            <person name="Kellner H."/>
        </authorList>
    </citation>
    <scope>NUCLEOTIDE SEQUENCE [LARGE SCALE GENOMIC DNA]</scope>
    <source>
        <strain evidence="2 3">DSM 105465</strain>
    </source>
</reference>
<feature type="region of interest" description="Disordered" evidence="1">
    <location>
        <begin position="159"/>
        <end position="193"/>
    </location>
</feature>
<dbReference type="AlphaFoldDB" id="A0A4Y9Y3K6"/>
<evidence type="ECO:0000313" key="2">
    <source>
        <dbReference type="EMBL" id="TFY55991.1"/>
    </source>
</evidence>
<feature type="compositionally biased region" description="Polar residues" evidence="1">
    <location>
        <begin position="35"/>
        <end position="45"/>
    </location>
</feature>
<sequence length="202" mass="23033">MSYWSQDSSLCTSSYSASSVSTPTISTPSIAPTCQQRSNTDGRSTLSKKRKCMSSQDEDYTLAAARAAHRTDEYFMLQKEWGSYPCDARPRTRREELQMLPARQFSFHIHHFATTDIDGAVCNNFEAFDEQMNELQQEMRISRQFACLEGVRTHLGAEENRRRRQSEEAGDEAAQSVQDKETDATQGVRSTGDHHYQVWNTL</sequence>
<comment type="caution">
    <text evidence="2">The sequence shown here is derived from an EMBL/GenBank/DDBJ whole genome shotgun (WGS) entry which is preliminary data.</text>
</comment>
<dbReference type="EMBL" id="SEOQ01000867">
    <property type="protein sequence ID" value="TFY55991.1"/>
    <property type="molecule type" value="Genomic_DNA"/>
</dbReference>
<dbReference type="Proteomes" id="UP000298327">
    <property type="component" value="Unassembled WGS sequence"/>
</dbReference>
<keyword evidence="3" id="KW-1185">Reference proteome</keyword>